<keyword evidence="1" id="KW-0812">Transmembrane</keyword>
<dbReference type="Proteomes" id="UP000184550">
    <property type="component" value="Unassembled WGS sequence"/>
</dbReference>
<dbReference type="AlphaFoldDB" id="A0A7Z9BW20"/>
<feature type="transmembrane region" description="Helical" evidence="1">
    <location>
        <begin position="137"/>
        <end position="154"/>
    </location>
</feature>
<dbReference type="OrthoDB" id="572802at2"/>
<feature type="transmembrane region" description="Helical" evidence="1">
    <location>
        <begin position="330"/>
        <end position="354"/>
    </location>
</feature>
<organism evidence="3 4">
    <name type="scientific">Planktothrix serta PCC 8927</name>
    <dbReference type="NCBI Taxonomy" id="671068"/>
    <lineage>
        <taxon>Bacteria</taxon>
        <taxon>Bacillati</taxon>
        <taxon>Cyanobacteriota</taxon>
        <taxon>Cyanophyceae</taxon>
        <taxon>Oscillatoriophycideae</taxon>
        <taxon>Oscillatoriales</taxon>
        <taxon>Microcoleaceae</taxon>
        <taxon>Planktothrix</taxon>
    </lineage>
</organism>
<sequence>MMSDKINIPKISRLKQLDALRAIAIFMVMGRHKFVSRIWEQVGWVGVEIFFILSGFLIGNVLFTEYRQTENINFKRFLVSRGIRIYIPFYLFILLTVIHDLVFNLELSWKSVISELFFVQNYAKPLWNHTWYLAVDQHFYVILLPISLILMLKISKNKSDPFRPVVKLYFLVAILMLILRTLTAVFLPYTHQTHAFPTHLRLDGLTLGVSMAYLYNFHYPKVINFINSYRKVILISSIILISPCLFFELEKSQFLQSLGITIIEFGFAGLIISLIVWETNFPPLIEQLFNQIIDILAVIGLSSYSIYLWHMAVIRWGIEGFYRLFPNTSIHFVVEFWLYFVVSICLGLLIAKLVENPTQKLRNWLYPPKS</sequence>
<dbReference type="InterPro" id="IPR050879">
    <property type="entry name" value="Acyltransferase_3"/>
</dbReference>
<dbReference type="PANTHER" id="PTHR23028:SF53">
    <property type="entry name" value="ACYL_TRANSF_3 DOMAIN-CONTAINING PROTEIN"/>
    <property type="match status" value="1"/>
</dbReference>
<evidence type="ECO:0000313" key="3">
    <source>
        <dbReference type="EMBL" id="VXD23812.1"/>
    </source>
</evidence>
<dbReference type="GO" id="GO:0016747">
    <property type="term" value="F:acyltransferase activity, transferring groups other than amino-acyl groups"/>
    <property type="evidence" value="ECO:0007669"/>
    <property type="project" value="InterPro"/>
</dbReference>
<dbReference type="PANTHER" id="PTHR23028">
    <property type="entry name" value="ACETYLTRANSFERASE"/>
    <property type="match status" value="1"/>
</dbReference>
<proteinExistence type="predicted"/>
<feature type="transmembrane region" description="Helical" evidence="1">
    <location>
        <begin position="254"/>
        <end position="276"/>
    </location>
</feature>
<dbReference type="InterPro" id="IPR002656">
    <property type="entry name" value="Acyl_transf_3_dom"/>
</dbReference>
<dbReference type="GO" id="GO:0016020">
    <property type="term" value="C:membrane"/>
    <property type="evidence" value="ECO:0007669"/>
    <property type="project" value="TreeGrafter"/>
</dbReference>
<reference evidence="3" key="1">
    <citation type="submission" date="2019-10" db="EMBL/GenBank/DDBJ databases">
        <authorList>
            <consortium name="Genoscope - CEA"/>
            <person name="William W."/>
        </authorList>
    </citation>
    <scope>NUCLEOTIDE SEQUENCE [LARGE SCALE GENOMIC DNA]</scope>
    <source>
        <strain evidence="3">BBR_PRJEB10992</strain>
    </source>
</reference>
<name>A0A7Z9BW20_9CYAN</name>
<feature type="transmembrane region" description="Helical" evidence="1">
    <location>
        <begin position="199"/>
        <end position="217"/>
    </location>
</feature>
<feature type="transmembrane region" description="Helical" evidence="1">
    <location>
        <begin position="83"/>
        <end position="102"/>
    </location>
</feature>
<gene>
    <name evidence="3" type="ORF">PL8927_790013</name>
</gene>
<keyword evidence="3" id="KW-0012">Acyltransferase</keyword>
<keyword evidence="3" id="KW-0808">Transferase</keyword>
<keyword evidence="1" id="KW-0472">Membrane</keyword>
<accession>A0A7Z9BW20</accession>
<keyword evidence="4" id="KW-1185">Reference proteome</keyword>
<dbReference type="EMBL" id="CZCU02000156">
    <property type="protein sequence ID" value="VXD23812.1"/>
    <property type="molecule type" value="Genomic_DNA"/>
</dbReference>
<dbReference type="Pfam" id="PF01757">
    <property type="entry name" value="Acyl_transf_3"/>
    <property type="match status" value="1"/>
</dbReference>
<feature type="transmembrane region" description="Helical" evidence="1">
    <location>
        <begin position="45"/>
        <end position="63"/>
    </location>
</feature>
<evidence type="ECO:0000256" key="1">
    <source>
        <dbReference type="SAM" id="Phobius"/>
    </source>
</evidence>
<feature type="domain" description="Acyltransferase 3" evidence="2">
    <location>
        <begin position="15"/>
        <end position="351"/>
    </location>
</feature>
<evidence type="ECO:0000313" key="4">
    <source>
        <dbReference type="Proteomes" id="UP000184550"/>
    </source>
</evidence>
<dbReference type="GO" id="GO:0000271">
    <property type="term" value="P:polysaccharide biosynthetic process"/>
    <property type="evidence" value="ECO:0007669"/>
    <property type="project" value="TreeGrafter"/>
</dbReference>
<protein>
    <submittedName>
        <fullName evidence="3">Acyltransferase</fullName>
    </submittedName>
</protein>
<keyword evidence="1" id="KW-1133">Transmembrane helix</keyword>
<evidence type="ECO:0000259" key="2">
    <source>
        <dbReference type="Pfam" id="PF01757"/>
    </source>
</evidence>
<feature type="transmembrane region" description="Helical" evidence="1">
    <location>
        <begin position="288"/>
        <end position="310"/>
    </location>
</feature>
<comment type="caution">
    <text evidence="3">The sequence shown here is derived from an EMBL/GenBank/DDBJ whole genome shotgun (WGS) entry which is preliminary data.</text>
</comment>
<feature type="transmembrane region" description="Helical" evidence="1">
    <location>
        <begin position="166"/>
        <end position="187"/>
    </location>
</feature>
<feature type="transmembrane region" description="Helical" evidence="1">
    <location>
        <begin position="229"/>
        <end position="248"/>
    </location>
</feature>